<dbReference type="Proteomes" id="UP000479000">
    <property type="component" value="Unassembled WGS sequence"/>
</dbReference>
<accession>A0A6H5GJF4</accession>
<dbReference type="PANTHER" id="PTHR45982">
    <property type="entry name" value="REGULATOR OF CHROMOSOME CONDENSATION"/>
    <property type="match status" value="1"/>
</dbReference>
<dbReference type="Gene3D" id="2.130.10.30">
    <property type="entry name" value="Regulator of chromosome condensation 1/beta-lactamase-inhibitor protein II"/>
    <property type="match status" value="3"/>
</dbReference>
<dbReference type="OrthoDB" id="10253607at2759"/>
<dbReference type="AlphaFoldDB" id="A0A6H5GJF4"/>
<dbReference type="PANTHER" id="PTHR45982:SF1">
    <property type="entry name" value="REGULATOR OF CHROMOSOME CONDENSATION"/>
    <property type="match status" value="1"/>
</dbReference>
<name>A0A6H5GJF4_9HEMI</name>
<protein>
    <recommendedName>
        <fullName evidence="2">BTB domain-containing protein</fullName>
    </recommendedName>
</protein>
<dbReference type="PROSITE" id="PS50012">
    <property type="entry name" value="RCC1_3"/>
    <property type="match status" value="2"/>
</dbReference>
<organism evidence="3 4">
    <name type="scientific">Nesidiocoris tenuis</name>
    <dbReference type="NCBI Taxonomy" id="355587"/>
    <lineage>
        <taxon>Eukaryota</taxon>
        <taxon>Metazoa</taxon>
        <taxon>Ecdysozoa</taxon>
        <taxon>Arthropoda</taxon>
        <taxon>Hexapoda</taxon>
        <taxon>Insecta</taxon>
        <taxon>Pterygota</taxon>
        <taxon>Neoptera</taxon>
        <taxon>Paraneoptera</taxon>
        <taxon>Hemiptera</taxon>
        <taxon>Heteroptera</taxon>
        <taxon>Panheteroptera</taxon>
        <taxon>Cimicomorpha</taxon>
        <taxon>Miridae</taxon>
        <taxon>Dicyphina</taxon>
        <taxon>Nesidiocoris</taxon>
    </lineage>
</organism>
<dbReference type="Pfam" id="PF00651">
    <property type="entry name" value="BTB"/>
    <property type="match status" value="1"/>
</dbReference>
<dbReference type="Pfam" id="PF13540">
    <property type="entry name" value="RCC1_2"/>
    <property type="match status" value="3"/>
</dbReference>
<evidence type="ECO:0000256" key="1">
    <source>
        <dbReference type="PROSITE-ProRule" id="PRU00235"/>
    </source>
</evidence>
<dbReference type="EMBL" id="CADCXU010013402">
    <property type="protein sequence ID" value="CAB0003257.1"/>
    <property type="molecule type" value="Genomic_DNA"/>
</dbReference>
<dbReference type="PROSITE" id="PS50097">
    <property type="entry name" value="BTB"/>
    <property type="match status" value="1"/>
</dbReference>
<feature type="repeat" description="RCC1" evidence="1">
    <location>
        <begin position="449"/>
        <end position="500"/>
    </location>
</feature>
<feature type="repeat" description="RCC1" evidence="1">
    <location>
        <begin position="94"/>
        <end position="145"/>
    </location>
</feature>
<evidence type="ECO:0000259" key="2">
    <source>
        <dbReference type="PROSITE" id="PS50097"/>
    </source>
</evidence>
<reference evidence="3 4" key="1">
    <citation type="submission" date="2020-02" db="EMBL/GenBank/DDBJ databases">
        <authorList>
            <person name="Ferguson B K."/>
        </authorList>
    </citation>
    <scope>NUCLEOTIDE SEQUENCE [LARGE SCALE GENOMIC DNA]</scope>
</reference>
<dbReference type="InterPro" id="IPR009091">
    <property type="entry name" value="RCC1/BLIP-II"/>
</dbReference>
<evidence type="ECO:0000313" key="3">
    <source>
        <dbReference type="EMBL" id="CAB0003257.1"/>
    </source>
</evidence>
<dbReference type="Gene3D" id="3.30.710.10">
    <property type="entry name" value="Potassium Channel Kv1.1, Chain A"/>
    <property type="match status" value="1"/>
</dbReference>
<dbReference type="SUPFAM" id="SSF54695">
    <property type="entry name" value="POZ domain"/>
    <property type="match status" value="1"/>
</dbReference>
<proteinExistence type="predicted"/>
<dbReference type="PROSITE" id="PS00626">
    <property type="entry name" value="RCC1_2"/>
    <property type="match status" value="1"/>
</dbReference>
<feature type="domain" description="BTB" evidence="2">
    <location>
        <begin position="645"/>
        <end position="711"/>
    </location>
</feature>
<evidence type="ECO:0000313" key="4">
    <source>
        <dbReference type="Proteomes" id="UP000479000"/>
    </source>
</evidence>
<dbReference type="SUPFAM" id="SSF50985">
    <property type="entry name" value="RCC1/BLIP-II"/>
    <property type="match status" value="2"/>
</dbReference>
<keyword evidence="4" id="KW-1185">Reference proteome</keyword>
<sequence length="1184" mass="132423">MELSSEQYENPDRVILEFTSGLSDDYYDDVFCGGYSFICVNSEGIWIKGWLDPAPHTMANGYSYDYYRLTTKEGLVAKSISCGAYHVAILDQHNEVWTFGYGLTGQLGYHWSSGDGFEKPLKVLLPHPCIKVECGAYTTLFLLDNGEVYGCGRNSEYDNLCVGTTENVFKPAKVRFEDPIADIAASYLEDWGKWPTKFGAVSRDHRKYFVWGENHPGETPTWKTDIDNLFDIFVHFMTPHSLSDLDHEEPNESETIQSSANLEILPATILDKWSLFKGMPGYLRTRVQSFTVFGTGYNSHLLGGFVITSDDDIFGVGINDSKSLGVPGNNPNFAIYPNEIRSLAWKKITRIVLNLVKGVALTRSGLVYAWEGSQGPAILDSMQDTPVIDLSAGAKFFLFLDGDGKVYFDGLMSSDYPEEEAKEISLPENEKAVQIASGEWHGAVLTSAGDVYTFGHGIYSQLGYPWGSSDSPYEARKVALPGPCKKIACGVCSTLFVMENGDLYACGLNKYADVLGVGHGDTVLEPQKVKIAEPVVDVAVGIRNASFGARVSSFAVKTASGNFYKWGSEVYEPKLLQGISSLVEAFADQEMPHCLSMVPIAPPIQPKPDSGEEENDYLNEISEEDLNRLKAGGIPYSDLGDPLFSDVTLKLSDGTQAAHKCFLVPKSKFFREAIHKAEADGSSDVDLTQYNPNAIRALLKNVYGRPIEKEISKIIDCLDLNDLALIDGSDDLHLKAKDILKILVYYKILNRKAEQLALLSCKFFFYWTTFFTRFASDGRLRGMNFWKCMDGEPQGGESDLLGMIGSILVGGWLTLEHGSGTGLALIFALILPCFLSIRPFTFVCSPALQNFRPRPAIWSHCEPKNLLFLLRLGAGPGTVSNDETAWFRLLCIGSVHSHQTASLFHFGKRTEKRQVKPLPPHLKGLLLTRVFILRCWRLCSTNNEVERAAKFCSNYTKEAVLAGPISACTPSSADLWPTVQPNFDINSCNVNLIARKSRLNPPLPETRDFWQRLATRKDERGRVLLSFNRRKKAEEMHRDCKVWGTRTLQLFTNRPPVVVLDALWWISLPRLNGEVELDNHHMGRVMLVLKVDFIRRNPPRKPVSRAGFKRKAVPPHNYERPIKILELSNIFDFCRFNGCEGAEGLSRHDGRVIGPRPQSIFRLRRFRPNPSRHTQGHTKLFINV</sequence>
<dbReference type="CDD" id="cd18186">
    <property type="entry name" value="BTB_POZ_ZBTB_KLHL-like"/>
    <property type="match status" value="1"/>
</dbReference>
<dbReference type="InterPro" id="IPR011333">
    <property type="entry name" value="SKP1/BTB/POZ_sf"/>
</dbReference>
<dbReference type="InterPro" id="IPR000210">
    <property type="entry name" value="BTB/POZ_dom"/>
</dbReference>
<dbReference type="InterPro" id="IPR051553">
    <property type="entry name" value="Ran_GTPase-activating"/>
</dbReference>
<gene>
    <name evidence="3" type="ORF">NTEN_LOCUS8847</name>
</gene>
<dbReference type="InterPro" id="IPR000408">
    <property type="entry name" value="Reg_chr_condens"/>
</dbReference>